<accession>B3PZI5</accession>
<dbReference type="Proteomes" id="UP000008817">
    <property type="component" value="Chromosome"/>
</dbReference>
<proteinExistence type="predicted"/>
<protein>
    <submittedName>
        <fullName evidence="1">Uncharacterized protein</fullName>
    </submittedName>
</protein>
<dbReference type="KEGG" id="rec:RHECIAT_CH0002091"/>
<name>B3PZI5_RHIE6</name>
<sequence length="97" mass="11141">MGRHDRLRTRINLCVTCFGGDADEPTYPIGRSRSADRPFRHRIFLHLACEARQGGFSISAGHVEEPGLRRWIQTQQRSLMQLLKPSVWQRLRATPDG</sequence>
<organism evidence="1 2">
    <name type="scientific">Rhizobium etli (strain CIAT 652)</name>
    <dbReference type="NCBI Taxonomy" id="491916"/>
    <lineage>
        <taxon>Bacteria</taxon>
        <taxon>Pseudomonadati</taxon>
        <taxon>Pseudomonadota</taxon>
        <taxon>Alphaproteobacteria</taxon>
        <taxon>Hyphomicrobiales</taxon>
        <taxon>Rhizobiaceae</taxon>
        <taxon>Rhizobium/Agrobacterium group</taxon>
        <taxon>Rhizobium</taxon>
    </lineage>
</organism>
<evidence type="ECO:0000313" key="2">
    <source>
        <dbReference type="Proteomes" id="UP000008817"/>
    </source>
</evidence>
<reference evidence="1 2" key="1">
    <citation type="submission" date="2008-04" db="EMBL/GenBank/DDBJ databases">
        <title>Genome diversity and DNA divergence of Rhizobium etli.</title>
        <authorList>
            <person name="Gonzalez V."/>
            <person name="Acosta J.L."/>
            <person name="Santamaria R.I."/>
            <person name="Bustos P."/>
            <person name="Hernandez-Gonzalez I.L."/>
            <person name="Fernandez J.L."/>
            <person name="Diaz R."/>
            <person name="Flores M."/>
            <person name="Mora J."/>
            <person name="Palacios R."/>
            <person name="Davila G."/>
        </authorList>
    </citation>
    <scope>NUCLEOTIDE SEQUENCE [LARGE SCALE GENOMIC DNA]</scope>
    <source>
        <strain evidence="1 2">CIAT 652</strain>
    </source>
</reference>
<dbReference type="HOGENOM" id="CLU_2344641_0_0_5"/>
<dbReference type="EMBL" id="CP001074">
    <property type="protein sequence ID" value="ACE91050.1"/>
    <property type="molecule type" value="Genomic_DNA"/>
</dbReference>
<gene>
    <name evidence="1" type="ordered locus">RHECIAT_CH0002091</name>
</gene>
<dbReference type="AlphaFoldDB" id="B3PZI5"/>
<evidence type="ECO:0000313" key="1">
    <source>
        <dbReference type="EMBL" id="ACE91050.1"/>
    </source>
</evidence>